<keyword evidence="3" id="KW-0479">Metal-binding</keyword>
<feature type="domain" description="Zinc finger PHD-type" evidence="8">
    <location>
        <begin position="235"/>
        <end position="299"/>
    </location>
</feature>
<dbReference type="EMBL" id="HE806316">
    <property type="protein sequence ID" value="CCH58721.1"/>
    <property type="molecule type" value="Genomic_DNA"/>
</dbReference>
<organism evidence="9 10">
    <name type="scientific">Henningerozyma blattae (strain ATCC 34711 / CBS 6284 / DSM 70876 / NBRC 10599 / NRRL Y-10934 / UCD 77-7)</name>
    <name type="common">Yeast</name>
    <name type="synonym">Tetrapisispora blattae</name>
    <dbReference type="NCBI Taxonomy" id="1071380"/>
    <lineage>
        <taxon>Eukaryota</taxon>
        <taxon>Fungi</taxon>
        <taxon>Dikarya</taxon>
        <taxon>Ascomycota</taxon>
        <taxon>Saccharomycotina</taxon>
        <taxon>Saccharomycetes</taxon>
        <taxon>Saccharomycetales</taxon>
        <taxon>Saccharomycetaceae</taxon>
        <taxon>Henningerozyma</taxon>
    </lineage>
</organism>
<dbReference type="STRING" id="1071380.I2GX69"/>
<evidence type="ECO:0000256" key="7">
    <source>
        <dbReference type="PIRSR" id="PIRSR628651-50"/>
    </source>
</evidence>
<dbReference type="SMART" id="SM00249">
    <property type="entry name" value="PHD"/>
    <property type="match status" value="1"/>
</dbReference>
<dbReference type="OrthoDB" id="5411773at2759"/>
<dbReference type="Gene3D" id="3.30.40.10">
    <property type="entry name" value="Zinc/RING finger domain, C3HC4 (zinc finger)"/>
    <property type="match status" value="1"/>
</dbReference>
<feature type="site" description="Histone H3K4me3 binding" evidence="7">
    <location>
        <position position="258"/>
    </location>
</feature>
<name>I2GX69_HENB6</name>
<dbReference type="RefSeq" id="XP_004178240.1">
    <property type="nucleotide sequence ID" value="XM_004178192.1"/>
</dbReference>
<dbReference type="GO" id="GO:0005634">
    <property type="term" value="C:nucleus"/>
    <property type="evidence" value="ECO:0007669"/>
    <property type="project" value="UniProtKB-SubCell"/>
</dbReference>
<feature type="site" description="Histone H3K4me3 binding" evidence="7">
    <location>
        <position position="235"/>
    </location>
</feature>
<dbReference type="InParanoid" id="I2GX69"/>
<sequence length="312" mass="35999">MDTRHAFLGTLDHLPAELIRSLWLLQYLNVSNESNNNSTPASDVTNPTLVRNSRHLVVKYLHDLITHQEEKIRLENTFLQTLLKNRSHELLQKNNLKHSQNGKHPIGKHQHSHNKQPLKKRLTVKITLNPPSVAPVLSTKESKISPIINDSTPIIKKKRGRRPKLQQQQILEESVVPPLSRLSNTQIQSHKLRSVKQKINPIPSDDTLKINLNNKKIKGKWKKTSQPITPTEPTYCYCNDVSYGKMVACDNDDCKIEWFHYNCIKKDMASSNPTSISSAIDNNTQEINLNKKWFCSKDCETHYYSTHRKLRK</sequence>
<dbReference type="CDD" id="cd15505">
    <property type="entry name" value="PHD_ING"/>
    <property type="match status" value="1"/>
</dbReference>
<protein>
    <recommendedName>
        <fullName evidence="8">Zinc finger PHD-type domain-containing protein</fullName>
    </recommendedName>
</protein>
<evidence type="ECO:0000313" key="9">
    <source>
        <dbReference type="EMBL" id="CCH58721.1"/>
    </source>
</evidence>
<dbReference type="Proteomes" id="UP000002866">
    <property type="component" value="Chromosome 1"/>
</dbReference>
<evidence type="ECO:0000256" key="4">
    <source>
        <dbReference type="ARBA" id="ARBA00022771"/>
    </source>
</evidence>
<feature type="site" description="Histone H3K4me3 binding" evidence="7">
    <location>
        <position position="246"/>
    </location>
</feature>
<dbReference type="InterPro" id="IPR013083">
    <property type="entry name" value="Znf_RING/FYVE/PHD"/>
</dbReference>
<dbReference type="SUPFAM" id="SSF57903">
    <property type="entry name" value="FYVE/PHD zinc finger"/>
    <property type="match status" value="1"/>
</dbReference>
<gene>
    <name evidence="9" type="primary">TBLA0A09360</name>
    <name evidence="9" type="ORF">TBLA_0A09360</name>
</gene>
<dbReference type="GeneID" id="14493492"/>
<feature type="site" description="Histone H3K4me3 binding" evidence="7">
    <location>
        <position position="250"/>
    </location>
</feature>
<dbReference type="PANTHER" id="PTHR10333">
    <property type="entry name" value="INHIBITOR OF GROWTH PROTEIN"/>
    <property type="match status" value="1"/>
</dbReference>
<proteinExistence type="inferred from homology"/>
<accession>I2GX69</accession>
<dbReference type="GO" id="GO:0000785">
    <property type="term" value="C:chromatin"/>
    <property type="evidence" value="ECO:0007669"/>
    <property type="project" value="UniProtKB-ARBA"/>
</dbReference>
<dbReference type="FunCoup" id="I2GX69">
    <property type="interactions" value="164"/>
</dbReference>
<dbReference type="KEGG" id="tbl:TBLA_0A09360"/>
<evidence type="ECO:0000256" key="1">
    <source>
        <dbReference type="ARBA" id="ARBA00004123"/>
    </source>
</evidence>
<evidence type="ECO:0000256" key="5">
    <source>
        <dbReference type="ARBA" id="ARBA00022833"/>
    </source>
</evidence>
<comment type="similarity">
    <text evidence="2">Belongs to the ING family.</text>
</comment>
<evidence type="ECO:0000256" key="6">
    <source>
        <dbReference type="ARBA" id="ARBA00023242"/>
    </source>
</evidence>
<dbReference type="eggNOG" id="KOG1973">
    <property type="taxonomic scope" value="Eukaryota"/>
</dbReference>
<evidence type="ECO:0000256" key="2">
    <source>
        <dbReference type="ARBA" id="ARBA00010210"/>
    </source>
</evidence>
<dbReference type="InterPro" id="IPR001965">
    <property type="entry name" value="Znf_PHD"/>
</dbReference>
<keyword evidence="6" id="KW-0539">Nucleus</keyword>
<keyword evidence="10" id="KW-1185">Reference proteome</keyword>
<dbReference type="GO" id="GO:0008270">
    <property type="term" value="F:zinc ion binding"/>
    <property type="evidence" value="ECO:0007669"/>
    <property type="project" value="UniProtKB-KW"/>
</dbReference>
<keyword evidence="4" id="KW-0863">Zinc-finger</keyword>
<dbReference type="AlphaFoldDB" id="I2GX69"/>
<dbReference type="InterPro" id="IPR011011">
    <property type="entry name" value="Znf_FYVE_PHD"/>
</dbReference>
<comment type="subcellular location">
    <subcellularLocation>
        <location evidence="1">Nucleus</location>
    </subcellularLocation>
</comment>
<evidence type="ECO:0000313" key="10">
    <source>
        <dbReference type="Proteomes" id="UP000002866"/>
    </source>
</evidence>
<evidence type="ECO:0000256" key="3">
    <source>
        <dbReference type="ARBA" id="ARBA00022723"/>
    </source>
</evidence>
<dbReference type="HOGENOM" id="CLU_891916_0_0_1"/>
<keyword evidence="5" id="KW-0862">Zinc</keyword>
<reference evidence="9 10" key="1">
    <citation type="journal article" date="2011" name="Proc. Natl. Acad. Sci. U.S.A.">
        <title>Evolutionary erosion of yeast sex chromosomes by mating-type switching accidents.</title>
        <authorList>
            <person name="Gordon J.L."/>
            <person name="Armisen D."/>
            <person name="Proux-Wera E."/>
            <person name="Oheigeartaigh S.S."/>
            <person name="Byrne K.P."/>
            <person name="Wolfe K.H."/>
        </authorList>
    </citation>
    <scope>NUCLEOTIDE SEQUENCE [LARGE SCALE GENOMIC DNA]</scope>
    <source>
        <strain evidence="10">ATCC 34711 / CBS 6284 / DSM 70876 / NBRC 10599 / NRRL Y-10934 / UCD 77-7</strain>
    </source>
</reference>
<evidence type="ECO:0000259" key="8">
    <source>
        <dbReference type="SMART" id="SM00249"/>
    </source>
</evidence>
<dbReference type="InterPro" id="IPR028651">
    <property type="entry name" value="ING_fam"/>
</dbReference>